<feature type="transmembrane region" description="Helical" evidence="7">
    <location>
        <begin position="53"/>
        <end position="72"/>
    </location>
</feature>
<evidence type="ECO:0000256" key="6">
    <source>
        <dbReference type="SAM" id="MobiDB-lite"/>
    </source>
</evidence>
<dbReference type="RefSeq" id="XP_043164447.1">
    <property type="nucleotide sequence ID" value="XM_043308512.1"/>
</dbReference>
<feature type="transmembrane region" description="Helical" evidence="7">
    <location>
        <begin position="20"/>
        <end position="41"/>
    </location>
</feature>
<feature type="transmembrane region" description="Helical" evidence="7">
    <location>
        <begin position="128"/>
        <end position="151"/>
    </location>
</feature>
<evidence type="ECO:0000256" key="4">
    <source>
        <dbReference type="ARBA" id="ARBA00023136"/>
    </source>
</evidence>
<feature type="region of interest" description="Disordered" evidence="6">
    <location>
        <begin position="283"/>
        <end position="312"/>
    </location>
</feature>
<keyword evidence="3 7" id="KW-1133">Transmembrane helix</keyword>
<comment type="caution">
    <text evidence="9">The sequence shown here is derived from an EMBL/GenBank/DDBJ whole genome shotgun (WGS) entry which is preliminary data.</text>
</comment>
<keyword evidence="10" id="KW-1185">Reference proteome</keyword>
<feature type="compositionally biased region" description="Low complexity" evidence="6">
    <location>
        <begin position="286"/>
        <end position="310"/>
    </location>
</feature>
<dbReference type="GO" id="GO:0016020">
    <property type="term" value="C:membrane"/>
    <property type="evidence" value="ECO:0007669"/>
    <property type="project" value="UniProtKB-SubCell"/>
</dbReference>
<reference evidence="9" key="1">
    <citation type="submission" date="2021-05" db="EMBL/GenBank/DDBJ databases">
        <authorList>
            <person name="Stam R."/>
        </authorList>
    </citation>
    <scope>NUCLEOTIDE SEQUENCE</scope>
    <source>
        <strain evidence="9">CS162</strain>
    </source>
</reference>
<sequence>MSSQFDNWESNPTETHGPLMSVSTWSLGGVSFLFLVVRCLIRQSQKKLWVEDGVLVISWFFLLAQLILNQLSINLGFGKHALDIDFGNFERITYYGASALTVSIAGIILSKISFGLTLLRLTDGWLKAYVWFAIATLFIFAVPVAVLPWTLCKPITKTFVDILPGTCVDKHPSVVYGRFQAVWAAIMDISLALLPWKVLWKLQMRLAEKIGVGVAMSLGILAGVTSILRARYIEQLQTQDLSYEAYNSVIWSTADTAMTIVATSIPVLRVFFRQAVNQALTNYHNSSSRSKSKSTASGSTPSNPSNNASSLARDNIRRLSKKTTHTLGHTSIEYLVDDVERGLKDGYIELDHLVVDDKTGRITALTPESLPESMSCARIHNENWPLSDYPQSHTEGCSRGYGR</sequence>
<dbReference type="EMBL" id="CAJRGZ010000015">
    <property type="protein sequence ID" value="CAG5141356.1"/>
    <property type="molecule type" value="Genomic_DNA"/>
</dbReference>
<name>A0A8J2HWQ0_9PLEO</name>
<dbReference type="GeneID" id="67021361"/>
<evidence type="ECO:0000259" key="8">
    <source>
        <dbReference type="Pfam" id="PF20684"/>
    </source>
</evidence>
<dbReference type="PANTHER" id="PTHR33048:SF42">
    <property type="entry name" value="INTEGRAL MEMBRANE PROTEIN"/>
    <property type="match status" value="1"/>
</dbReference>
<dbReference type="Pfam" id="PF20684">
    <property type="entry name" value="Fung_rhodopsin"/>
    <property type="match status" value="1"/>
</dbReference>
<evidence type="ECO:0000256" key="5">
    <source>
        <dbReference type="ARBA" id="ARBA00038359"/>
    </source>
</evidence>
<dbReference type="PANTHER" id="PTHR33048">
    <property type="entry name" value="PTH11-LIKE INTEGRAL MEMBRANE PROTEIN (AFU_ORTHOLOGUE AFUA_5G11245)"/>
    <property type="match status" value="1"/>
</dbReference>
<keyword evidence="2 7" id="KW-0812">Transmembrane</keyword>
<evidence type="ECO:0000256" key="1">
    <source>
        <dbReference type="ARBA" id="ARBA00004141"/>
    </source>
</evidence>
<comment type="similarity">
    <text evidence="5">Belongs to the SAT4 family.</text>
</comment>
<keyword evidence="4 7" id="KW-0472">Membrane</keyword>
<feature type="transmembrane region" description="Helical" evidence="7">
    <location>
        <begin position="250"/>
        <end position="272"/>
    </location>
</feature>
<gene>
    <name evidence="9" type="ORF">ALTATR162_LOCUS917</name>
</gene>
<feature type="domain" description="Rhodopsin" evidence="8">
    <location>
        <begin position="38"/>
        <end position="273"/>
    </location>
</feature>
<feature type="transmembrane region" description="Helical" evidence="7">
    <location>
        <begin position="212"/>
        <end position="230"/>
    </location>
</feature>
<dbReference type="Proteomes" id="UP000676310">
    <property type="component" value="Unassembled WGS sequence"/>
</dbReference>
<evidence type="ECO:0000256" key="2">
    <source>
        <dbReference type="ARBA" id="ARBA00022692"/>
    </source>
</evidence>
<accession>A0A8J2HWQ0</accession>
<evidence type="ECO:0000313" key="10">
    <source>
        <dbReference type="Proteomes" id="UP000676310"/>
    </source>
</evidence>
<protein>
    <recommendedName>
        <fullName evidence="8">Rhodopsin domain-containing protein</fullName>
    </recommendedName>
</protein>
<feature type="transmembrane region" description="Helical" evidence="7">
    <location>
        <begin position="181"/>
        <end position="200"/>
    </location>
</feature>
<dbReference type="OrthoDB" id="3934549at2759"/>
<evidence type="ECO:0000313" key="9">
    <source>
        <dbReference type="EMBL" id="CAG5141356.1"/>
    </source>
</evidence>
<proteinExistence type="inferred from homology"/>
<dbReference type="InterPro" id="IPR052337">
    <property type="entry name" value="SAT4-like"/>
</dbReference>
<dbReference type="InterPro" id="IPR049326">
    <property type="entry name" value="Rhodopsin_dom_fungi"/>
</dbReference>
<dbReference type="AlphaFoldDB" id="A0A8J2HWQ0"/>
<organism evidence="9 10">
    <name type="scientific">Alternaria atra</name>
    <dbReference type="NCBI Taxonomy" id="119953"/>
    <lineage>
        <taxon>Eukaryota</taxon>
        <taxon>Fungi</taxon>
        <taxon>Dikarya</taxon>
        <taxon>Ascomycota</taxon>
        <taxon>Pezizomycotina</taxon>
        <taxon>Dothideomycetes</taxon>
        <taxon>Pleosporomycetidae</taxon>
        <taxon>Pleosporales</taxon>
        <taxon>Pleosporineae</taxon>
        <taxon>Pleosporaceae</taxon>
        <taxon>Alternaria</taxon>
        <taxon>Alternaria sect. Ulocladioides</taxon>
    </lineage>
</organism>
<feature type="transmembrane region" description="Helical" evidence="7">
    <location>
        <begin position="92"/>
        <end position="116"/>
    </location>
</feature>
<comment type="subcellular location">
    <subcellularLocation>
        <location evidence="1">Membrane</location>
        <topology evidence="1">Multi-pass membrane protein</topology>
    </subcellularLocation>
</comment>
<evidence type="ECO:0000256" key="7">
    <source>
        <dbReference type="SAM" id="Phobius"/>
    </source>
</evidence>
<evidence type="ECO:0000256" key="3">
    <source>
        <dbReference type="ARBA" id="ARBA00022989"/>
    </source>
</evidence>